<gene>
    <name evidence="7" type="ORF">OCS_01486</name>
</gene>
<reference evidence="7 8" key="1">
    <citation type="journal article" date="2013" name="Chin. Sci. Bull.">
        <title>Genome survey uncovers the secrets of sex and lifestyle in caterpillar fungus.</title>
        <authorList>
            <person name="Hu X."/>
            <person name="Zhang Y."/>
            <person name="Xiao G."/>
            <person name="Zheng P."/>
            <person name="Xia Y."/>
            <person name="Zhang X."/>
            <person name="St Leger R.J."/>
            <person name="Liu X."/>
            <person name="Wang C."/>
        </authorList>
    </citation>
    <scope>NUCLEOTIDE SEQUENCE [LARGE SCALE GENOMIC DNA]</scope>
    <source>
        <strain evidence="8">Co18 / CGMCC 3.14243</strain>
        <tissue evidence="7">Fruit-body</tissue>
    </source>
</reference>
<dbReference type="SMART" id="SM00398">
    <property type="entry name" value="HMG"/>
    <property type="match status" value="1"/>
</dbReference>
<evidence type="ECO:0000259" key="5">
    <source>
        <dbReference type="PROSITE" id="PS50105"/>
    </source>
</evidence>
<dbReference type="InterPro" id="IPR009071">
    <property type="entry name" value="HMG_box_dom"/>
</dbReference>
<dbReference type="SUPFAM" id="SSF47095">
    <property type="entry name" value="HMG-box"/>
    <property type="match status" value="1"/>
</dbReference>
<feature type="compositionally biased region" description="Basic and acidic residues" evidence="4">
    <location>
        <begin position="76"/>
        <end position="91"/>
    </location>
</feature>
<organism evidence="7 8">
    <name type="scientific">Ophiocordyceps sinensis (strain Co18 / CGMCC 3.14243)</name>
    <name type="common">Yarsagumba caterpillar fungus</name>
    <name type="synonym">Hirsutella sinensis</name>
    <dbReference type="NCBI Taxonomy" id="911162"/>
    <lineage>
        <taxon>Eukaryota</taxon>
        <taxon>Fungi</taxon>
        <taxon>Dikarya</taxon>
        <taxon>Ascomycota</taxon>
        <taxon>Pezizomycotina</taxon>
        <taxon>Sordariomycetes</taxon>
        <taxon>Hypocreomycetidae</taxon>
        <taxon>Hypocreales</taxon>
        <taxon>Ophiocordycipitaceae</taxon>
        <taxon>Ophiocordyceps</taxon>
    </lineage>
</organism>
<protein>
    <submittedName>
        <fullName evidence="7">High mobility group, superfamily</fullName>
    </submittedName>
</protein>
<keyword evidence="1 3" id="KW-0238">DNA-binding</keyword>
<feature type="domain" description="HMG box" evidence="6">
    <location>
        <begin position="117"/>
        <end position="183"/>
    </location>
</feature>
<dbReference type="InterPro" id="IPR001660">
    <property type="entry name" value="SAM"/>
</dbReference>
<evidence type="ECO:0000256" key="1">
    <source>
        <dbReference type="ARBA" id="ARBA00023125"/>
    </source>
</evidence>
<dbReference type="GO" id="GO:0003677">
    <property type="term" value="F:DNA binding"/>
    <property type="evidence" value="ECO:0007669"/>
    <property type="project" value="UniProtKB-UniRule"/>
</dbReference>
<dbReference type="EMBL" id="KE652265">
    <property type="protein sequence ID" value="EQL02795.1"/>
    <property type="molecule type" value="Genomic_DNA"/>
</dbReference>
<feature type="DNA-binding region" description="HMG box" evidence="3">
    <location>
        <begin position="117"/>
        <end position="183"/>
    </location>
</feature>
<evidence type="ECO:0000256" key="3">
    <source>
        <dbReference type="PROSITE-ProRule" id="PRU00267"/>
    </source>
</evidence>
<dbReference type="InterPro" id="IPR051965">
    <property type="entry name" value="ChromReg_NeuronalGeneExpr"/>
</dbReference>
<dbReference type="SUPFAM" id="SSF47769">
    <property type="entry name" value="SAM/Pointed domain"/>
    <property type="match status" value="1"/>
</dbReference>
<evidence type="ECO:0000256" key="4">
    <source>
        <dbReference type="SAM" id="MobiDB-lite"/>
    </source>
</evidence>
<feature type="region of interest" description="Disordered" evidence="4">
    <location>
        <begin position="68"/>
        <end position="122"/>
    </location>
</feature>
<feature type="compositionally biased region" description="Low complexity" evidence="4">
    <location>
        <begin position="255"/>
        <end position="274"/>
    </location>
</feature>
<feature type="compositionally biased region" description="Basic and acidic residues" evidence="4">
    <location>
        <begin position="231"/>
        <end position="242"/>
    </location>
</feature>
<evidence type="ECO:0000313" key="8">
    <source>
        <dbReference type="Proteomes" id="UP000019374"/>
    </source>
</evidence>
<dbReference type="GO" id="GO:0010468">
    <property type="term" value="P:regulation of gene expression"/>
    <property type="evidence" value="ECO:0007669"/>
    <property type="project" value="TreeGrafter"/>
</dbReference>
<dbReference type="Gene3D" id="1.10.150.50">
    <property type="entry name" value="Transcription Factor, Ets-1"/>
    <property type="match status" value="1"/>
</dbReference>
<name>T5ABG5_OPHSC</name>
<feature type="domain" description="SAM" evidence="5">
    <location>
        <begin position="1"/>
        <end position="63"/>
    </location>
</feature>
<feature type="compositionally biased region" description="Low complexity" evidence="4">
    <location>
        <begin position="411"/>
        <end position="428"/>
    </location>
</feature>
<dbReference type="GO" id="GO:0005634">
    <property type="term" value="C:nucleus"/>
    <property type="evidence" value="ECO:0007669"/>
    <property type="project" value="UniProtKB-UniRule"/>
</dbReference>
<dbReference type="SMART" id="SM00454">
    <property type="entry name" value="SAM"/>
    <property type="match status" value="1"/>
</dbReference>
<evidence type="ECO:0000313" key="7">
    <source>
        <dbReference type="EMBL" id="EQL02795.1"/>
    </source>
</evidence>
<feature type="region of interest" description="Disordered" evidence="4">
    <location>
        <begin position="229"/>
        <end position="432"/>
    </location>
</feature>
<dbReference type="InterPro" id="IPR013761">
    <property type="entry name" value="SAM/pointed_sf"/>
</dbReference>
<dbReference type="Pfam" id="PF00505">
    <property type="entry name" value="HMG_box"/>
    <property type="match status" value="1"/>
</dbReference>
<dbReference type="PROSITE" id="PS50118">
    <property type="entry name" value="HMG_BOX_2"/>
    <property type="match status" value="1"/>
</dbReference>
<keyword evidence="2 3" id="KW-0539">Nucleus</keyword>
<dbReference type="InterPro" id="IPR036910">
    <property type="entry name" value="HMG_box_dom_sf"/>
</dbReference>
<dbReference type="PANTHER" id="PTHR46040">
    <property type="entry name" value="HIGH MOBILITY GROUP PROTEIN 2"/>
    <property type="match status" value="1"/>
</dbReference>
<dbReference type="Gene3D" id="1.10.30.10">
    <property type="entry name" value="High mobility group box domain"/>
    <property type="match status" value="1"/>
</dbReference>
<evidence type="ECO:0000256" key="2">
    <source>
        <dbReference type="ARBA" id="ARBA00023242"/>
    </source>
</evidence>
<sequence>MTRELEAIFAELGLSQYLDSFIDQGFDAWDTILDIQESDLDALGVKLGHRRKLQRRIANARGIAPSVSLASTSKQSFEENKQDSPRRESCRPEAGNETAGVTKRKYRRHPKPDEHAPERPPSAYVLFSNKMRDDLKSHSLTFTEIAKLVGENWQSLPPAEKELYESQANAAKEKYHNNLAGYKKTPEYHKYAQYLQEFKERQAKQIKGSPKKLLFDGFVRRLTCSCCTGHDASKRPKLEPTRLRHGSSSSGVTPGGATSSGSRSGSSSERLQGSEPPPTRHERMNSAASLAGSQPSSTAPTPMPYADSIDEGGLSPRTATHDSASPREVHQRHSRRQPSWARRNRAASAHKHHLPSLSDMLDNGKSVKDTRMTDVNALGAGSGASGQLRLVPDGTPNLPSARVPMLRHEPSSNSTVASRSSTGSFSRNPGEGSLPIHALLADRTMSVFGEMGKQSVPAIKAAVNRSGHLDSRPEIRGPRGYGFQSESSAFQKMKFEQSGEGDVVMTSVDASPPAPAPALGNRGKGGYDGMNALLRAGEIVDRNGHQ</sequence>
<dbReference type="AlphaFoldDB" id="T5ABG5"/>
<feature type="compositionally biased region" description="Polar residues" evidence="4">
    <location>
        <begin position="286"/>
        <end position="300"/>
    </location>
</feature>
<dbReference type="eggNOG" id="KOG0381">
    <property type="taxonomic scope" value="Eukaryota"/>
</dbReference>
<feature type="compositionally biased region" description="Basic residues" evidence="4">
    <location>
        <begin position="332"/>
        <end position="354"/>
    </location>
</feature>
<evidence type="ECO:0000259" key="6">
    <source>
        <dbReference type="PROSITE" id="PS50118"/>
    </source>
</evidence>
<dbReference type="HOGENOM" id="CLU_025284_3_1_1"/>
<dbReference type="PANTHER" id="PTHR46040:SF3">
    <property type="entry name" value="HIGH MOBILITY GROUP PROTEIN 2"/>
    <property type="match status" value="1"/>
</dbReference>
<dbReference type="Pfam" id="PF00536">
    <property type="entry name" value="SAM_1"/>
    <property type="match status" value="1"/>
</dbReference>
<proteinExistence type="predicted"/>
<dbReference type="PROSITE" id="PS50105">
    <property type="entry name" value="SAM_DOMAIN"/>
    <property type="match status" value="1"/>
</dbReference>
<dbReference type="OrthoDB" id="1919336at2759"/>
<dbReference type="Proteomes" id="UP000019374">
    <property type="component" value="Unassembled WGS sequence"/>
</dbReference>
<accession>T5ABG5</accession>